<evidence type="ECO:0008006" key="15">
    <source>
        <dbReference type="Google" id="ProtNLM"/>
    </source>
</evidence>
<feature type="signal peptide" evidence="10">
    <location>
        <begin position="1"/>
        <end position="25"/>
    </location>
</feature>
<evidence type="ECO:0000256" key="2">
    <source>
        <dbReference type="ARBA" id="ARBA00022448"/>
    </source>
</evidence>
<evidence type="ECO:0000256" key="6">
    <source>
        <dbReference type="ARBA" id="ARBA00023136"/>
    </source>
</evidence>
<dbReference type="Proteomes" id="UP000298616">
    <property type="component" value="Chromosome"/>
</dbReference>
<evidence type="ECO:0000313" key="14">
    <source>
        <dbReference type="Proteomes" id="UP000298616"/>
    </source>
</evidence>
<keyword evidence="2 8" id="KW-0813">Transport</keyword>
<dbReference type="InterPro" id="IPR000531">
    <property type="entry name" value="Beta-barrel_TonB"/>
</dbReference>
<dbReference type="PANTHER" id="PTHR30069">
    <property type="entry name" value="TONB-DEPENDENT OUTER MEMBRANE RECEPTOR"/>
    <property type="match status" value="1"/>
</dbReference>
<keyword evidence="4 8" id="KW-0812">Transmembrane</keyword>
<protein>
    <recommendedName>
        <fullName evidence="15">TonB-dependent receptor</fullName>
    </recommendedName>
</protein>
<keyword evidence="7 8" id="KW-0998">Cell outer membrane</keyword>
<dbReference type="GO" id="GO:0015344">
    <property type="term" value="F:siderophore uptake transmembrane transporter activity"/>
    <property type="evidence" value="ECO:0007669"/>
    <property type="project" value="TreeGrafter"/>
</dbReference>
<evidence type="ECO:0000256" key="8">
    <source>
        <dbReference type="PROSITE-ProRule" id="PRU01360"/>
    </source>
</evidence>
<evidence type="ECO:0000313" key="13">
    <source>
        <dbReference type="EMBL" id="QCK16810.1"/>
    </source>
</evidence>
<evidence type="ECO:0000256" key="3">
    <source>
        <dbReference type="ARBA" id="ARBA00022452"/>
    </source>
</evidence>
<evidence type="ECO:0000259" key="12">
    <source>
        <dbReference type="Pfam" id="PF07715"/>
    </source>
</evidence>
<dbReference type="OrthoDB" id="9782587at2"/>
<gene>
    <name evidence="13" type="ORF">DCC35_19760</name>
</gene>
<feature type="chain" id="PRO_5020443580" description="TonB-dependent receptor" evidence="10">
    <location>
        <begin position="26"/>
        <end position="683"/>
    </location>
</feature>
<dbReference type="Pfam" id="PF00593">
    <property type="entry name" value="TonB_dep_Rec_b-barrel"/>
    <property type="match status" value="1"/>
</dbReference>
<evidence type="ECO:0000256" key="7">
    <source>
        <dbReference type="ARBA" id="ARBA00023237"/>
    </source>
</evidence>
<proteinExistence type="inferred from homology"/>
<organism evidence="13 14">
    <name type="scientific">Mangrovivirga cuniculi</name>
    <dbReference type="NCBI Taxonomy" id="2715131"/>
    <lineage>
        <taxon>Bacteria</taxon>
        <taxon>Pseudomonadati</taxon>
        <taxon>Bacteroidota</taxon>
        <taxon>Cytophagia</taxon>
        <taxon>Cytophagales</taxon>
        <taxon>Mangrovivirgaceae</taxon>
        <taxon>Mangrovivirga</taxon>
    </lineage>
</organism>
<name>A0A4D7JTF4_9BACT</name>
<comment type="subcellular location">
    <subcellularLocation>
        <location evidence="1 8">Cell outer membrane</location>
        <topology evidence="1 8">Multi-pass membrane protein</topology>
    </subcellularLocation>
</comment>
<evidence type="ECO:0000256" key="10">
    <source>
        <dbReference type="SAM" id="SignalP"/>
    </source>
</evidence>
<sequence>MVIKNIQIKTIYLLFAQLLFCTAYSQKNNPDTLSTLELKQVTISSTRIKSIATDVPVSVSTIRPPQIYNQQLSVKEVIEGTPGVFILNDNNFAQDVRISIRGFGSRAAFGIRGVKIVLDGIPESTPDGQGQIDNIDPGFLGSTEIIRSPVSGLYGNASGGVISFETKEVEESYSEIRLSAGSFGFQKYQATSGIKKNDLSNVAFLSHTRLRGYRNHNNFYTTLFNNKLTYNPDEKNEINILLNYNYSPEAQDPGGLTLDEVNSDRNQARALNFVQNTGESVEQGRVGLSYSREIEKNQSMELTGFYTFREFYGRIPFAIIDLKRDFYGFNGSYTYSINEKALIKTGFDLEFQNDCRQNFTNEEGVEGSIIIDQDEKFYNSGFFLISEFSPLKRLNILLNLRYDLIKIEGGDNYLIDGDDSGDRSFDRLNPLIGLNYSLSKALSIFSSFSTGFETPSLNELSSNPSGMGGFNNNLDPQSAVNFESGIKGRAWNKVIYSISLFRIETENELIPYQIEEFPDREFYENAGSTIRNGLEIGIDLVINDQFNGKLNYTYSDFKFDQFVTDENNFNNNQIPGIPQNLFYSQLNYSANSGLKLSAEFQIIGEMYAENTNSVKVDNFSVLNIMGSHTLSFDKWELNPFLGINNLLNTEYFSNIRINAFGGRFYEPAPKINFYGGVRIKLNH</sequence>
<evidence type="ECO:0000256" key="5">
    <source>
        <dbReference type="ARBA" id="ARBA00023077"/>
    </source>
</evidence>
<dbReference type="GO" id="GO:0044718">
    <property type="term" value="P:siderophore transmembrane transport"/>
    <property type="evidence" value="ECO:0007669"/>
    <property type="project" value="TreeGrafter"/>
</dbReference>
<dbReference type="PROSITE" id="PS52016">
    <property type="entry name" value="TONB_DEPENDENT_REC_3"/>
    <property type="match status" value="1"/>
</dbReference>
<dbReference type="InterPro" id="IPR039426">
    <property type="entry name" value="TonB-dep_rcpt-like"/>
</dbReference>
<keyword evidence="5 9" id="KW-0798">TonB box</keyword>
<dbReference type="Gene3D" id="2.170.130.10">
    <property type="entry name" value="TonB-dependent receptor, plug domain"/>
    <property type="match status" value="1"/>
</dbReference>
<dbReference type="KEGG" id="fpf:DCC35_19760"/>
<evidence type="ECO:0000259" key="11">
    <source>
        <dbReference type="Pfam" id="PF00593"/>
    </source>
</evidence>
<keyword evidence="14" id="KW-1185">Reference proteome</keyword>
<feature type="domain" description="TonB-dependent receptor plug" evidence="12">
    <location>
        <begin position="54"/>
        <end position="161"/>
    </location>
</feature>
<dbReference type="Pfam" id="PF07715">
    <property type="entry name" value="Plug"/>
    <property type="match status" value="1"/>
</dbReference>
<keyword evidence="10" id="KW-0732">Signal</keyword>
<evidence type="ECO:0000256" key="9">
    <source>
        <dbReference type="RuleBase" id="RU003357"/>
    </source>
</evidence>
<dbReference type="Gene3D" id="2.40.170.20">
    <property type="entry name" value="TonB-dependent receptor, beta-barrel domain"/>
    <property type="match status" value="1"/>
</dbReference>
<dbReference type="GO" id="GO:0009279">
    <property type="term" value="C:cell outer membrane"/>
    <property type="evidence" value="ECO:0007669"/>
    <property type="project" value="UniProtKB-SubCell"/>
</dbReference>
<accession>A0A4D7JTF4</accession>
<keyword evidence="3 8" id="KW-1134">Transmembrane beta strand</keyword>
<dbReference type="AlphaFoldDB" id="A0A4D7JTF4"/>
<evidence type="ECO:0000256" key="1">
    <source>
        <dbReference type="ARBA" id="ARBA00004571"/>
    </source>
</evidence>
<dbReference type="InterPro" id="IPR037066">
    <property type="entry name" value="Plug_dom_sf"/>
</dbReference>
<keyword evidence="6 8" id="KW-0472">Membrane</keyword>
<dbReference type="SUPFAM" id="SSF56935">
    <property type="entry name" value="Porins"/>
    <property type="match status" value="1"/>
</dbReference>
<feature type="domain" description="TonB-dependent receptor-like beta-barrel" evidence="11">
    <location>
        <begin position="217"/>
        <end position="646"/>
    </location>
</feature>
<evidence type="ECO:0000256" key="4">
    <source>
        <dbReference type="ARBA" id="ARBA00022692"/>
    </source>
</evidence>
<reference evidence="13 14" key="1">
    <citation type="submission" date="2018-04" db="EMBL/GenBank/DDBJ databases">
        <title>Complete genome uncultured novel isolate.</title>
        <authorList>
            <person name="Merlino G."/>
        </authorList>
    </citation>
    <scope>NUCLEOTIDE SEQUENCE [LARGE SCALE GENOMIC DNA]</scope>
    <source>
        <strain evidence="14">R1DC9</strain>
    </source>
</reference>
<dbReference type="InterPro" id="IPR012910">
    <property type="entry name" value="Plug_dom"/>
</dbReference>
<dbReference type="PANTHER" id="PTHR30069:SF28">
    <property type="entry name" value="TONB-DEPENDENT RECEPTOR YNCD-RELATED"/>
    <property type="match status" value="1"/>
</dbReference>
<dbReference type="EMBL" id="CP028923">
    <property type="protein sequence ID" value="QCK16810.1"/>
    <property type="molecule type" value="Genomic_DNA"/>
</dbReference>
<comment type="similarity">
    <text evidence="8 9">Belongs to the TonB-dependent receptor family.</text>
</comment>
<dbReference type="InterPro" id="IPR036942">
    <property type="entry name" value="Beta-barrel_TonB_sf"/>
</dbReference>